<dbReference type="SUPFAM" id="SSF56784">
    <property type="entry name" value="HAD-like"/>
    <property type="match status" value="1"/>
</dbReference>
<sequence>MKKAAILYDFDKTLSPRDMEEYSLIPRLGYDHPRDFWAEVTRLAITNRMDAISAYLYLLKRKYEEEGMPLRKENFLSLGKDVVLFPGVETWFSRINAYGRAAGFTIEHYIISSGMSEIIEALPIADQFTRIYACRYYYDEHGDAKWPARIVNYTTKTQYIFRINKQVLDESNDADLNDYLDPRVRPVPFERMVYVADGFTDVPCMRLVKLYGGKSIAVYDKSRTVAEKLIRDGRVNFMAHADYREGGEMETLMKMIIDHMKADDLLKEREGIHEPE</sequence>
<keyword evidence="1" id="KW-0378">Hydrolase</keyword>
<dbReference type="RefSeq" id="WP_277635666.1">
    <property type="nucleotide sequence ID" value="NZ_JALBUR010000004.1"/>
</dbReference>
<dbReference type="GO" id="GO:0016787">
    <property type="term" value="F:hydrolase activity"/>
    <property type="evidence" value="ECO:0007669"/>
    <property type="project" value="UniProtKB-KW"/>
</dbReference>
<dbReference type="Pfam" id="PF12710">
    <property type="entry name" value="HAD"/>
    <property type="match status" value="1"/>
</dbReference>
<dbReference type="InterPro" id="IPR036412">
    <property type="entry name" value="HAD-like_sf"/>
</dbReference>
<evidence type="ECO:0000313" key="2">
    <source>
        <dbReference type="Proteomes" id="UP001286174"/>
    </source>
</evidence>
<gene>
    <name evidence="1" type="ORF">MOZ60_02955</name>
</gene>
<protein>
    <submittedName>
        <fullName evidence="1">Haloacid dehalogenase-like hydrolase</fullName>
    </submittedName>
</protein>
<accession>A0AB35U2I8</accession>
<dbReference type="Gene3D" id="3.40.50.1000">
    <property type="entry name" value="HAD superfamily/HAD-like"/>
    <property type="match status" value="1"/>
</dbReference>
<proteinExistence type="predicted"/>
<name>A0AB35U2I8_9FIRM</name>
<comment type="caution">
    <text evidence="1">The sequence shown here is derived from an EMBL/GenBank/DDBJ whole genome shotgun (WGS) entry which is preliminary data.</text>
</comment>
<evidence type="ECO:0000313" key="1">
    <source>
        <dbReference type="EMBL" id="MDX8419050.1"/>
    </source>
</evidence>
<keyword evidence="2" id="KW-1185">Reference proteome</keyword>
<dbReference type="EMBL" id="JALBUR010000004">
    <property type="protein sequence ID" value="MDX8419050.1"/>
    <property type="molecule type" value="Genomic_DNA"/>
</dbReference>
<dbReference type="Proteomes" id="UP001286174">
    <property type="component" value="Unassembled WGS sequence"/>
</dbReference>
<organism evidence="1 2">
    <name type="scientific">Grylomicrobium aquisgranensis</name>
    <dbReference type="NCBI Taxonomy" id="2926318"/>
    <lineage>
        <taxon>Bacteria</taxon>
        <taxon>Bacillati</taxon>
        <taxon>Bacillota</taxon>
        <taxon>Erysipelotrichia</taxon>
        <taxon>Erysipelotrichales</taxon>
        <taxon>Erysipelotrichaceae</taxon>
        <taxon>Grylomicrobium</taxon>
    </lineage>
</organism>
<dbReference type="AlphaFoldDB" id="A0AB35U2I8"/>
<dbReference type="InterPro" id="IPR023214">
    <property type="entry name" value="HAD_sf"/>
</dbReference>
<reference evidence="1 2" key="1">
    <citation type="submission" date="2022-03" db="EMBL/GenBank/DDBJ databases">
        <title>Novel taxa within the pig intestine.</title>
        <authorList>
            <person name="Wylensek D."/>
            <person name="Bishof K."/>
            <person name="Afrizal A."/>
            <person name="Clavel T."/>
        </authorList>
    </citation>
    <scope>NUCLEOTIDE SEQUENCE [LARGE SCALE GENOMIC DNA]</scope>
    <source>
        <strain evidence="1 2">CLA-KB-P133</strain>
    </source>
</reference>